<name>A0A366XTY5_9BACI</name>
<keyword evidence="3" id="KW-0961">Cell wall biogenesis/degradation</keyword>
<feature type="domain" description="SLH" evidence="4">
    <location>
        <begin position="82"/>
        <end position="145"/>
    </location>
</feature>
<protein>
    <recommendedName>
        <fullName evidence="8">N-acetylmuramoyl-L-alanine amidase</fullName>
    </recommendedName>
</protein>
<dbReference type="OrthoDB" id="9806267at2"/>
<dbReference type="Gene3D" id="3.40.630.40">
    <property type="entry name" value="Zn-dependent exopeptidases"/>
    <property type="match status" value="1"/>
</dbReference>
<evidence type="ECO:0000256" key="2">
    <source>
        <dbReference type="ARBA" id="ARBA00022801"/>
    </source>
</evidence>
<evidence type="ECO:0000313" key="6">
    <source>
        <dbReference type="EMBL" id="RBW67604.1"/>
    </source>
</evidence>
<dbReference type="GO" id="GO:0008745">
    <property type="term" value="F:N-acetylmuramoyl-L-alanine amidase activity"/>
    <property type="evidence" value="ECO:0007669"/>
    <property type="project" value="InterPro"/>
</dbReference>
<evidence type="ECO:0000313" key="7">
    <source>
        <dbReference type="Proteomes" id="UP000253314"/>
    </source>
</evidence>
<keyword evidence="2" id="KW-0378">Hydrolase</keyword>
<keyword evidence="7" id="KW-1185">Reference proteome</keyword>
<dbReference type="PROSITE" id="PS51781">
    <property type="entry name" value="SH3B"/>
    <property type="match status" value="1"/>
</dbReference>
<dbReference type="SUPFAM" id="SSF53187">
    <property type="entry name" value="Zn-dependent exopeptidases"/>
    <property type="match status" value="1"/>
</dbReference>
<dbReference type="PANTHER" id="PTHR30404:SF0">
    <property type="entry name" value="N-ACETYLMURAMOYL-L-ALANINE AMIDASE AMIC"/>
    <property type="match status" value="1"/>
</dbReference>
<feature type="domain" description="SH3b" evidence="5">
    <location>
        <begin position="207"/>
        <end position="271"/>
    </location>
</feature>
<dbReference type="GO" id="GO:0009253">
    <property type="term" value="P:peptidoglycan catabolic process"/>
    <property type="evidence" value="ECO:0007669"/>
    <property type="project" value="InterPro"/>
</dbReference>
<accession>A0A366XTY5</accession>
<evidence type="ECO:0000259" key="4">
    <source>
        <dbReference type="PROSITE" id="PS51272"/>
    </source>
</evidence>
<dbReference type="GO" id="GO:0030288">
    <property type="term" value="C:outer membrane-bounded periplasmic space"/>
    <property type="evidence" value="ECO:0007669"/>
    <property type="project" value="TreeGrafter"/>
</dbReference>
<evidence type="ECO:0000259" key="5">
    <source>
        <dbReference type="PROSITE" id="PS51781"/>
    </source>
</evidence>
<dbReference type="Proteomes" id="UP000253314">
    <property type="component" value="Unassembled WGS sequence"/>
</dbReference>
<proteinExistence type="predicted"/>
<dbReference type="Pfam" id="PF00395">
    <property type="entry name" value="SLH"/>
    <property type="match status" value="3"/>
</dbReference>
<organism evidence="6 7">
    <name type="scientific">Bacillus taeanensis</name>
    <dbReference type="NCBI Taxonomy" id="273032"/>
    <lineage>
        <taxon>Bacteria</taxon>
        <taxon>Bacillati</taxon>
        <taxon>Bacillota</taxon>
        <taxon>Bacilli</taxon>
        <taxon>Bacillales</taxon>
        <taxon>Bacillaceae</taxon>
        <taxon>Bacillus</taxon>
    </lineage>
</organism>
<evidence type="ECO:0000256" key="3">
    <source>
        <dbReference type="ARBA" id="ARBA00023316"/>
    </source>
</evidence>
<evidence type="ECO:0008006" key="8">
    <source>
        <dbReference type="Google" id="ProtNLM"/>
    </source>
</evidence>
<evidence type="ECO:0000256" key="1">
    <source>
        <dbReference type="ARBA" id="ARBA00022729"/>
    </source>
</evidence>
<dbReference type="Pfam" id="PF01520">
    <property type="entry name" value="Amidase_3"/>
    <property type="match status" value="1"/>
</dbReference>
<dbReference type="AlphaFoldDB" id="A0A366XTY5"/>
<dbReference type="Pfam" id="PF08239">
    <property type="entry name" value="SH3_3"/>
    <property type="match status" value="1"/>
</dbReference>
<gene>
    <name evidence="6" type="ORF">DS031_21275</name>
</gene>
<dbReference type="InterPro" id="IPR003646">
    <property type="entry name" value="SH3-like_bac-type"/>
</dbReference>
<dbReference type="PROSITE" id="PS51272">
    <property type="entry name" value="SLH"/>
    <property type="match status" value="3"/>
</dbReference>
<dbReference type="InterPro" id="IPR001119">
    <property type="entry name" value="SLH_dom"/>
</dbReference>
<dbReference type="EMBL" id="QOCW01000033">
    <property type="protein sequence ID" value="RBW67604.1"/>
    <property type="molecule type" value="Genomic_DNA"/>
</dbReference>
<dbReference type="PANTHER" id="PTHR30404">
    <property type="entry name" value="N-ACETYLMURAMOYL-L-ALANINE AMIDASE"/>
    <property type="match status" value="1"/>
</dbReference>
<dbReference type="SMART" id="SM00287">
    <property type="entry name" value="SH3b"/>
    <property type="match status" value="1"/>
</dbReference>
<dbReference type="InterPro" id="IPR050695">
    <property type="entry name" value="N-acetylmuramoyl_amidase_3"/>
</dbReference>
<dbReference type="InterPro" id="IPR002508">
    <property type="entry name" value="MurNAc-LAA_cat"/>
</dbReference>
<dbReference type="RefSeq" id="WP_113808209.1">
    <property type="nucleotide sequence ID" value="NZ_QOCW01000033.1"/>
</dbReference>
<dbReference type="GO" id="GO:0071555">
    <property type="term" value="P:cell wall organization"/>
    <property type="evidence" value="ECO:0007669"/>
    <property type="project" value="UniProtKB-KW"/>
</dbReference>
<keyword evidence="1" id="KW-0732">Signal</keyword>
<sequence length="461" mass="49737">MRKWVQVVVLAVIIGFIGESAEANQSFSDIGDSFAKKEIVYLSNQDIIRGFPDGGFHPKDGVTRADAAAMVVRAFNYSDTQRKTYFSDVPANHYASGAIQTAYEKGIVAGYGDKTFHPNKKITRAEMSYLFEKAFHLINTSNVTYRDVPKNSMAYLPVNRLTTARIAAGYPDGTFRPTNTITREEFSAFLARALTEEFRLSSSDPNTKQAFVSVSNGTLNVRKGAGTSYSILGSLSNGTAVTILSEANGWAYIQAGTLKGYVSTSYLKDTNSSSGKLAGQTIVIDAGHGGHDPGAINNGLVEKEVNLAVALKVENYLKAAGVNVVMTRQDNNTFLSLDERSSIAQNVNASSFISIHSNNYLNGSASGTETYYYAAASQVSIESQRLAEAIQKRLVAALGTYDRGVKTAGFYVLKNNSVPSSLVELGFLSNSGDAAKLASDAVREKAGQAIYLGIKDYYENK</sequence>
<comment type="caution">
    <text evidence="6">The sequence shown here is derived from an EMBL/GenBank/DDBJ whole genome shotgun (WGS) entry which is preliminary data.</text>
</comment>
<dbReference type="CDD" id="cd02696">
    <property type="entry name" value="MurNAc-LAA"/>
    <property type="match status" value="1"/>
</dbReference>
<dbReference type="SMART" id="SM00646">
    <property type="entry name" value="Ami_3"/>
    <property type="match status" value="1"/>
</dbReference>
<feature type="domain" description="SLH" evidence="4">
    <location>
        <begin position="22"/>
        <end position="81"/>
    </location>
</feature>
<reference evidence="6 7" key="1">
    <citation type="submission" date="2018-07" db="EMBL/GenBank/DDBJ databases">
        <title>Lottiidibacillus patelloidae gen. nov., sp. nov., isolated from the intestinal tract of a marine limpet and the reclassification of B. taeanensis BH030017T, B. algicola KMM 3737T and B. hwajinpoensis SW-72T as genus Lottiidibacillus.</title>
        <authorList>
            <person name="Liu R."/>
            <person name="Huang Z."/>
        </authorList>
    </citation>
    <scope>NUCLEOTIDE SEQUENCE [LARGE SCALE GENOMIC DNA]</scope>
    <source>
        <strain evidence="6 7">BH030017</strain>
    </source>
</reference>
<dbReference type="Gene3D" id="2.30.30.40">
    <property type="entry name" value="SH3 Domains"/>
    <property type="match status" value="1"/>
</dbReference>
<feature type="domain" description="SLH" evidence="4">
    <location>
        <begin position="146"/>
        <end position="204"/>
    </location>
</feature>